<name>A0A830EDS4_9EURY</name>
<gene>
    <name evidence="2" type="ORF">GCM10008995_27270</name>
</gene>
<evidence type="ECO:0000313" key="2">
    <source>
        <dbReference type="EMBL" id="GGJ15983.1"/>
    </source>
</evidence>
<keyword evidence="1" id="KW-0472">Membrane</keyword>
<evidence type="ECO:0000256" key="1">
    <source>
        <dbReference type="SAM" id="Phobius"/>
    </source>
</evidence>
<dbReference type="EMBL" id="BMOC01000025">
    <property type="protein sequence ID" value="GGJ15983.1"/>
    <property type="molecule type" value="Genomic_DNA"/>
</dbReference>
<dbReference type="OrthoDB" id="121941at2157"/>
<feature type="transmembrane region" description="Helical" evidence="1">
    <location>
        <begin position="12"/>
        <end position="34"/>
    </location>
</feature>
<keyword evidence="3" id="KW-1185">Reference proteome</keyword>
<protein>
    <submittedName>
        <fullName evidence="2">Uncharacterized protein</fullName>
    </submittedName>
</protein>
<accession>A0A830EDS4</accession>
<dbReference type="Proteomes" id="UP000653099">
    <property type="component" value="Unassembled WGS sequence"/>
</dbReference>
<dbReference type="RefSeq" id="WP_188788365.1">
    <property type="nucleotide sequence ID" value="NZ_BMOC01000025.1"/>
</dbReference>
<keyword evidence="1" id="KW-0812">Transmembrane</keyword>
<comment type="caution">
    <text evidence="2">The sequence shown here is derived from an EMBL/GenBank/DDBJ whole genome shotgun (WGS) entry which is preliminary data.</text>
</comment>
<evidence type="ECO:0000313" key="3">
    <source>
        <dbReference type="Proteomes" id="UP000653099"/>
    </source>
</evidence>
<organism evidence="2 3">
    <name type="scientific">Halobellus salinus</name>
    <dbReference type="NCBI Taxonomy" id="931585"/>
    <lineage>
        <taxon>Archaea</taxon>
        <taxon>Methanobacteriati</taxon>
        <taxon>Methanobacteriota</taxon>
        <taxon>Stenosarchaea group</taxon>
        <taxon>Halobacteria</taxon>
        <taxon>Halobacteriales</taxon>
        <taxon>Haloferacaceae</taxon>
        <taxon>Halobellus</taxon>
    </lineage>
</organism>
<dbReference type="AlphaFoldDB" id="A0A830EDS4"/>
<sequence length="285" mass="30801">MDILGDDRGQSVQIGFILIFGILVITLSIFQGAIVPNQNRTVEFNHYQEVRDDMTVLYTEIVSLGSSSRNGQVLTPVTLGTRHPARLMFINPPPAIGTLQSSGQKNITIETNTGGNSIAAADICGGATSTGLVYSPEYQESTLPQIRYDNGLLYVETAGGEYAMLENRVVVNESAQQVNIYRTTGQLEAKSEVGVLPIELTGTDMYGEDTSVQLDGTSEVVLPSNLPASEWNDATALRGSVTATQNSSNTVALTGFSDRDYTIRCYTTGLGERPDPPSNQFRETF</sequence>
<reference evidence="2" key="1">
    <citation type="journal article" date="2014" name="Int. J. Syst. Evol. Microbiol.">
        <title>Complete genome sequence of Corynebacterium casei LMG S-19264T (=DSM 44701T), isolated from a smear-ripened cheese.</title>
        <authorList>
            <consortium name="US DOE Joint Genome Institute (JGI-PGF)"/>
            <person name="Walter F."/>
            <person name="Albersmeier A."/>
            <person name="Kalinowski J."/>
            <person name="Ruckert C."/>
        </authorList>
    </citation>
    <scope>NUCLEOTIDE SEQUENCE</scope>
    <source>
        <strain evidence="2">JCM 14359</strain>
    </source>
</reference>
<keyword evidence="1" id="KW-1133">Transmembrane helix</keyword>
<reference evidence="2" key="2">
    <citation type="submission" date="2020-09" db="EMBL/GenBank/DDBJ databases">
        <authorList>
            <person name="Sun Q."/>
            <person name="Ohkuma M."/>
        </authorList>
    </citation>
    <scope>NUCLEOTIDE SEQUENCE</scope>
    <source>
        <strain evidence="2">JCM 14359</strain>
    </source>
</reference>
<proteinExistence type="predicted"/>